<dbReference type="InterPro" id="IPR023213">
    <property type="entry name" value="CAT-like_dom_sf"/>
</dbReference>
<dbReference type="PANTHER" id="PTHR31623:SF46">
    <property type="entry name" value="VINORINE SYNTHASE-LIKE"/>
    <property type="match status" value="1"/>
</dbReference>
<keyword evidence="3" id="KW-0012">Acyltransferase</keyword>
<keyword evidence="5" id="KW-1185">Reference proteome</keyword>
<evidence type="ECO:0000256" key="2">
    <source>
        <dbReference type="ARBA" id="ARBA00022679"/>
    </source>
</evidence>
<dbReference type="Pfam" id="PF02458">
    <property type="entry name" value="Transferase"/>
    <property type="match status" value="2"/>
</dbReference>
<dbReference type="AlphaFoldDB" id="A0A6A2ZBD0"/>
<name>A0A6A2ZBD0_HIBSY</name>
<evidence type="ECO:0000313" key="4">
    <source>
        <dbReference type="EMBL" id="KAE8688352.1"/>
    </source>
</evidence>
<dbReference type="PANTHER" id="PTHR31623">
    <property type="entry name" value="F21J9.9"/>
    <property type="match status" value="1"/>
</dbReference>
<accession>A0A6A2ZBD0</accession>
<keyword evidence="2" id="KW-0808">Transferase</keyword>
<comment type="caution">
    <text evidence="4">The sequence shown here is derived from an EMBL/GenBank/DDBJ whole genome shotgun (WGS) entry which is preliminary data.</text>
</comment>
<evidence type="ECO:0000256" key="3">
    <source>
        <dbReference type="ARBA" id="ARBA00023315"/>
    </source>
</evidence>
<reference evidence="4" key="1">
    <citation type="submission" date="2019-09" db="EMBL/GenBank/DDBJ databases">
        <title>Draft genome information of white flower Hibiscus syriacus.</title>
        <authorList>
            <person name="Kim Y.-M."/>
        </authorList>
    </citation>
    <scope>NUCLEOTIDE SEQUENCE [LARGE SCALE GENOMIC DNA]</scope>
    <source>
        <strain evidence="4">YM2019G1</strain>
    </source>
</reference>
<sequence>MIRFWCLENDDDNGRYFDGWRDALETTEGVPLKEPKSSADHPVPEELNKLFPFPLDDAAELPMGIQFNVFVCGGIGIGLCVSHRMGDASSYFTFLNTWAAISRGDDKDVVKPEFVSDKLFPAWNLSAPEPLLAPTTENGIHPSHIEALSAFIWTRFIASTKENPLRTRFEPPLSAQSLGNIFHLARIIPSMEKEKDDGSYNLVSQMRESIRRIDKDYVRKLQVGESGSFKGKTIPFIFTNLCRFPPYEADFGWGKPVWVSSANLSTKDVVVFMDSANGDGIEAWIHLKDGDMVEFGSDEELLKTV</sequence>
<dbReference type="Gene3D" id="3.30.559.10">
    <property type="entry name" value="Chloramphenicol acetyltransferase-like domain"/>
    <property type="match status" value="2"/>
</dbReference>
<organism evidence="4 5">
    <name type="scientific">Hibiscus syriacus</name>
    <name type="common">Rose of Sharon</name>
    <dbReference type="NCBI Taxonomy" id="106335"/>
    <lineage>
        <taxon>Eukaryota</taxon>
        <taxon>Viridiplantae</taxon>
        <taxon>Streptophyta</taxon>
        <taxon>Embryophyta</taxon>
        <taxon>Tracheophyta</taxon>
        <taxon>Spermatophyta</taxon>
        <taxon>Magnoliopsida</taxon>
        <taxon>eudicotyledons</taxon>
        <taxon>Gunneridae</taxon>
        <taxon>Pentapetalae</taxon>
        <taxon>rosids</taxon>
        <taxon>malvids</taxon>
        <taxon>Malvales</taxon>
        <taxon>Malvaceae</taxon>
        <taxon>Malvoideae</taxon>
        <taxon>Hibiscus</taxon>
    </lineage>
</organism>
<dbReference type="Proteomes" id="UP000436088">
    <property type="component" value="Unassembled WGS sequence"/>
</dbReference>
<evidence type="ECO:0000256" key="1">
    <source>
        <dbReference type="ARBA" id="ARBA00009861"/>
    </source>
</evidence>
<evidence type="ECO:0000313" key="5">
    <source>
        <dbReference type="Proteomes" id="UP000436088"/>
    </source>
</evidence>
<comment type="similarity">
    <text evidence="1">Belongs to the plant acyltransferase family.</text>
</comment>
<protein>
    <recommendedName>
        <fullName evidence="6">Transferase</fullName>
    </recommendedName>
</protein>
<dbReference type="GO" id="GO:0016746">
    <property type="term" value="F:acyltransferase activity"/>
    <property type="evidence" value="ECO:0007669"/>
    <property type="project" value="UniProtKB-KW"/>
</dbReference>
<gene>
    <name evidence="4" type="ORF">F3Y22_tig00110988pilonHSYRG00448</name>
</gene>
<evidence type="ECO:0008006" key="6">
    <source>
        <dbReference type="Google" id="ProtNLM"/>
    </source>
</evidence>
<dbReference type="EMBL" id="VEPZ02001191">
    <property type="protein sequence ID" value="KAE8688352.1"/>
    <property type="molecule type" value="Genomic_DNA"/>
</dbReference>
<proteinExistence type="inferred from homology"/>